<organism evidence="1 2">
    <name type="scientific">Bacteroides faecichinchillae</name>
    <dbReference type="NCBI Taxonomy" id="871325"/>
    <lineage>
        <taxon>Bacteria</taxon>
        <taxon>Pseudomonadati</taxon>
        <taxon>Bacteroidota</taxon>
        <taxon>Bacteroidia</taxon>
        <taxon>Bacteroidales</taxon>
        <taxon>Bacteroidaceae</taxon>
        <taxon>Bacteroides</taxon>
    </lineage>
</organism>
<evidence type="ECO:0000313" key="2">
    <source>
        <dbReference type="Proteomes" id="UP000184436"/>
    </source>
</evidence>
<protein>
    <recommendedName>
        <fullName evidence="3">Lipoprotein</fullName>
    </recommendedName>
</protein>
<evidence type="ECO:0008006" key="3">
    <source>
        <dbReference type="Google" id="ProtNLM"/>
    </source>
</evidence>
<evidence type="ECO:0000313" key="1">
    <source>
        <dbReference type="EMBL" id="SHF73582.1"/>
    </source>
</evidence>
<dbReference type="EMBL" id="FQVD01000032">
    <property type="protein sequence ID" value="SHF73582.1"/>
    <property type="molecule type" value="Genomic_DNA"/>
</dbReference>
<proteinExistence type="predicted"/>
<name>A0A1M5E3E3_9BACE</name>
<dbReference type="OrthoDB" id="1028507at2"/>
<reference evidence="1 2" key="1">
    <citation type="submission" date="2016-11" db="EMBL/GenBank/DDBJ databases">
        <authorList>
            <person name="Jaros S."/>
            <person name="Januszkiewicz K."/>
            <person name="Wedrychowicz H."/>
        </authorList>
    </citation>
    <scope>NUCLEOTIDE SEQUENCE [LARGE SCALE GENOMIC DNA]</scope>
    <source>
        <strain evidence="1 2">DSM 26883</strain>
    </source>
</reference>
<sequence>MKNLILTGLGILFFSILIYGCYDSFEYDDSGEKGSSYESDLNVLKKFVDINESTQEYYINPNKKSTVISYITNSDLEELNAVNPQNVLQYKDNLSMLNTEILQAISSHTVDYVVMSTNHQVIIKKVNEDVPVELSHVAFSASTNNQVRSLLDISDQGLSKDIYSRNLVETGIELNPSLYTRDNWSFRIRCEIGDSGNKQIVRVLFCGMGYFSVATFNWLLLNAYDGKVLWNFTCEQVMNEDLPSVAQMVFFK</sequence>
<dbReference type="RefSeq" id="WP_025075674.1">
    <property type="nucleotide sequence ID" value="NZ_FQVD01000032.1"/>
</dbReference>
<accession>A0A1M5E3E3</accession>
<gene>
    <name evidence="1" type="ORF">SAMN05444349_13220</name>
</gene>
<dbReference type="AlphaFoldDB" id="A0A1M5E3E3"/>
<dbReference type="Proteomes" id="UP000184436">
    <property type="component" value="Unassembled WGS sequence"/>
</dbReference>
<dbReference type="STRING" id="871325.SAMN05444349_13220"/>
<keyword evidence="2" id="KW-1185">Reference proteome</keyword>
<dbReference type="PROSITE" id="PS51257">
    <property type="entry name" value="PROKAR_LIPOPROTEIN"/>
    <property type="match status" value="1"/>
</dbReference>